<organism evidence="1 2">
    <name type="scientific">Peronosclerospora sorghi</name>
    <dbReference type="NCBI Taxonomy" id="230839"/>
    <lineage>
        <taxon>Eukaryota</taxon>
        <taxon>Sar</taxon>
        <taxon>Stramenopiles</taxon>
        <taxon>Oomycota</taxon>
        <taxon>Peronosporomycetes</taxon>
        <taxon>Peronosporales</taxon>
        <taxon>Peronosporaceae</taxon>
        <taxon>Peronosclerospora</taxon>
    </lineage>
</organism>
<accession>A0ACC0W5E7</accession>
<name>A0ACC0W5E7_9STRA</name>
<dbReference type="Proteomes" id="UP001163321">
    <property type="component" value="Chromosome 4"/>
</dbReference>
<sequence length="163" mass="17277">MPLTAVTPSLLQVASKSAQPVAEERLHFEARSMDLSQSLTNNVALPASELSYGNVGNVPAGPLAADVPVAGGLLAADVPDASESVAAESVAANAPVTFNVPTNNDGWTPDHLPKGPLFNPRRSRPCAFEVRVRQRFHSWESAHPKLSKAFPTKIWRNSVCGGT</sequence>
<reference evidence="1 2" key="1">
    <citation type="journal article" date="2022" name="bioRxiv">
        <title>The genome of the oomycete Peronosclerospora sorghi, a cosmopolitan pathogen of maize and sorghum, is inflated with dispersed pseudogenes.</title>
        <authorList>
            <person name="Fletcher K."/>
            <person name="Martin F."/>
            <person name="Isakeit T."/>
            <person name="Cavanaugh K."/>
            <person name="Magill C."/>
            <person name="Michelmore R."/>
        </authorList>
    </citation>
    <scope>NUCLEOTIDE SEQUENCE [LARGE SCALE GENOMIC DNA]</scope>
    <source>
        <strain evidence="1">P6</strain>
    </source>
</reference>
<comment type="caution">
    <text evidence="1">The sequence shown here is derived from an EMBL/GenBank/DDBJ whole genome shotgun (WGS) entry which is preliminary data.</text>
</comment>
<gene>
    <name evidence="1" type="ORF">PsorP6_005534</name>
</gene>
<protein>
    <submittedName>
        <fullName evidence="1">Uncharacterized protein</fullName>
    </submittedName>
</protein>
<evidence type="ECO:0000313" key="2">
    <source>
        <dbReference type="Proteomes" id="UP001163321"/>
    </source>
</evidence>
<dbReference type="EMBL" id="CM047583">
    <property type="protein sequence ID" value="KAI9913974.1"/>
    <property type="molecule type" value="Genomic_DNA"/>
</dbReference>
<evidence type="ECO:0000313" key="1">
    <source>
        <dbReference type="EMBL" id="KAI9913974.1"/>
    </source>
</evidence>
<proteinExistence type="predicted"/>
<keyword evidence="2" id="KW-1185">Reference proteome</keyword>